<evidence type="ECO:0000313" key="2">
    <source>
        <dbReference type="Proteomes" id="UP000235965"/>
    </source>
</evidence>
<dbReference type="InParanoid" id="A0A2J7PRG5"/>
<dbReference type="Proteomes" id="UP000235965">
    <property type="component" value="Unassembled WGS sequence"/>
</dbReference>
<dbReference type="AlphaFoldDB" id="A0A2J7PRG5"/>
<sequence>MGTSQALVNAILSIVSQQFKKVIPRRFIVGKWADMGSIMVEEFPNWADVWRNISSAAKHCKSLIDDEVVNALSRFFDYNVKQIFKFLNPSPTEESATVLGGLYTVSHGRLPTAECYTLTSALGAKHIVKCWRMASLRKKHLKRDTDYNCNIMSKIYSSLIAQAEIFDPASITRHFVFFGVHNAIFSFLESLGENSSEDMPPVHSHFLTMDGERKKYYSGLGSILGRIGGRKRSDVKAFTYDMENTVKDIMSMGELQLIGNKEEVYAPEVDPVTEAKDV</sequence>
<proteinExistence type="predicted"/>
<gene>
    <name evidence="1" type="ORF">B7P43_G18160</name>
</gene>
<evidence type="ECO:0000313" key="1">
    <source>
        <dbReference type="EMBL" id="PNF18922.1"/>
    </source>
</evidence>
<reference evidence="1 2" key="1">
    <citation type="submission" date="2017-12" db="EMBL/GenBank/DDBJ databases">
        <title>Hemimetabolous genomes reveal molecular basis of termite eusociality.</title>
        <authorList>
            <person name="Harrison M.C."/>
            <person name="Jongepier E."/>
            <person name="Robertson H.M."/>
            <person name="Arning N."/>
            <person name="Bitard-Feildel T."/>
            <person name="Chao H."/>
            <person name="Childers C.P."/>
            <person name="Dinh H."/>
            <person name="Doddapaneni H."/>
            <person name="Dugan S."/>
            <person name="Gowin J."/>
            <person name="Greiner C."/>
            <person name="Han Y."/>
            <person name="Hu H."/>
            <person name="Hughes D.S.T."/>
            <person name="Huylmans A.-K."/>
            <person name="Kemena C."/>
            <person name="Kremer L.P.M."/>
            <person name="Lee S.L."/>
            <person name="Lopez-Ezquerra A."/>
            <person name="Mallet L."/>
            <person name="Monroy-Kuhn J.M."/>
            <person name="Moser A."/>
            <person name="Murali S.C."/>
            <person name="Muzny D.M."/>
            <person name="Otani S."/>
            <person name="Piulachs M.-D."/>
            <person name="Poelchau M."/>
            <person name="Qu J."/>
            <person name="Schaub F."/>
            <person name="Wada-Katsumata A."/>
            <person name="Worley K.C."/>
            <person name="Xie Q."/>
            <person name="Ylla G."/>
            <person name="Poulsen M."/>
            <person name="Gibbs R.A."/>
            <person name="Schal C."/>
            <person name="Richards S."/>
            <person name="Belles X."/>
            <person name="Korb J."/>
            <person name="Bornberg-Bauer E."/>
        </authorList>
    </citation>
    <scope>NUCLEOTIDE SEQUENCE [LARGE SCALE GENOMIC DNA]</scope>
    <source>
        <tissue evidence="1">Whole body</tissue>
    </source>
</reference>
<comment type="caution">
    <text evidence="1">The sequence shown here is derived from an EMBL/GenBank/DDBJ whole genome shotgun (WGS) entry which is preliminary data.</text>
</comment>
<name>A0A2J7PRG5_9NEOP</name>
<protein>
    <submittedName>
        <fullName evidence="1">Uncharacterized protein</fullName>
    </submittedName>
</protein>
<accession>A0A2J7PRG5</accession>
<organism evidence="1 2">
    <name type="scientific">Cryptotermes secundus</name>
    <dbReference type="NCBI Taxonomy" id="105785"/>
    <lineage>
        <taxon>Eukaryota</taxon>
        <taxon>Metazoa</taxon>
        <taxon>Ecdysozoa</taxon>
        <taxon>Arthropoda</taxon>
        <taxon>Hexapoda</taxon>
        <taxon>Insecta</taxon>
        <taxon>Pterygota</taxon>
        <taxon>Neoptera</taxon>
        <taxon>Polyneoptera</taxon>
        <taxon>Dictyoptera</taxon>
        <taxon>Blattodea</taxon>
        <taxon>Blattoidea</taxon>
        <taxon>Termitoidae</taxon>
        <taxon>Kalotermitidae</taxon>
        <taxon>Cryptotermitinae</taxon>
        <taxon>Cryptotermes</taxon>
    </lineage>
</organism>
<keyword evidence="2" id="KW-1185">Reference proteome</keyword>
<dbReference type="EMBL" id="NEVH01022004">
    <property type="protein sequence ID" value="PNF18922.1"/>
    <property type="molecule type" value="Genomic_DNA"/>
</dbReference>